<dbReference type="EMBL" id="JBFXLS010000045">
    <property type="protein sequence ID" value="KAL2824280.1"/>
    <property type="molecule type" value="Genomic_DNA"/>
</dbReference>
<accession>A0ABR4I958</accession>
<name>A0ABR4I958_9EURO</name>
<comment type="caution">
    <text evidence="3">The sequence shown here is derived from an EMBL/GenBank/DDBJ whole genome shotgun (WGS) entry which is preliminary data.</text>
</comment>
<feature type="signal peptide" evidence="2">
    <location>
        <begin position="1"/>
        <end position="18"/>
    </location>
</feature>
<evidence type="ECO:0008006" key="5">
    <source>
        <dbReference type="Google" id="ProtNLM"/>
    </source>
</evidence>
<feature type="region of interest" description="Disordered" evidence="1">
    <location>
        <begin position="21"/>
        <end position="45"/>
    </location>
</feature>
<proteinExistence type="predicted"/>
<dbReference type="PANTHER" id="PTHR36195:SF6">
    <property type="entry name" value="SECRETED THAUMATIN-LIKE PROTEIN CALA"/>
    <property type="match status" value="1"/>
</dbReference>
<evidence type="ECO:0000313" key="4">
    <source>
        <dbReference type="Proteomes" id="UP001610335"/>
    </source>
</evidence>
<evidence type="ECO:0000256" key="2">
    <source>
        <dbReference type="SAM" id="SignalP"/>
    </source>
</evidence>
<evidence type="ECO:0000256" key="1">
    <source>
        <dbReference type="SAM" id="MobiDB-lite"/>
    </source>
</evidence>
<keyword evidence="4" id="KW-1185">Reference proteome</keyword>
<dbReference type="Pfam" id="PF04681">
    <property type="entry name" value="Bys1"/>
    <property type="match status" value="1"/>
</dbReference>
<dbReference type="InterPro" id="IPR006771">
    <property type="entry name" value="CetA-like"/>
</dbReference>
<feature type="compositionally biased region" description="Low complexity" evidence="1">
    <location>
        <begin position="21"/>
        <end position="41"/>
    </location>
</feature>
<feature type="chain" id="PRO_5046031561" description="GPI anchored cell wall protein" evidence="2">
    <location>
        <begin position="19"/>
        <end position="181"/>
    </location>
</feature>
<protein>
    <recommendedName>
        <fullName evidence="5">GPI anchored cell wall protein</fullName>
    </recommendedName>
</protein>
<reference evidence="3 4" key="1">
    <citation type="submission" date="2024-07" db="EMBL/GenBank/DDBJ databases">
        <title>Section-level genome sequencing and comparative genomics of Aspergillus sections Usti and Cavernicolus.</title>
        <authorList>
            <consortium name="Lawrence Berkeley National Laboratory"/>
            <person name="Nybo J.L."/>
            <person name="Vesth T.C."/>
            <person name="Theobald S."/>
            <person name="Frisvad J.C."/>
            <person name="Larsen T.O."/>
            <person name="Kjaerboelling I."/>
            <person name="Rothschild-Mancinelli K."/>
            <person name="Lyhne E.K."/>
            <person name="Kogle M.E."/>
            <person name="Barry K."/>
            <person name="Clum A."/>
            <person name="Na H."/>
            <person name="Ledsgaard L."/>
            <person name="Lin J."/>
            <person name="Lipzen A."/>
            <person name="Kuo A."/>
            <person name="Riley R."/>
            <person name="Mondo S."/>
            <person name="LaButti K."/>
            <person name="Haridas S."/>
            <person name="Pangalinan J."/>
            <person name="Salamov A.A."/>
            <person name="Simmons B.A."/>
            <person name="Magnuson J.K."/>
            <person name="Chen J."/>
            <person name="Drula E."/>
            <person name="Henrissat B."/>
            <person name="Wiebenga A."/>
            <person name="Lubbers R.J."/>
            <person name="Gomes A.C."/>
            <person name="Makela M.R."/>
            <person name="Stajich J."/>
            <person name="Grigoriev I.V."/>
            <person name="Mortensen U.H."/>
            <person name="De vries R.P."/>
            <person name="Baker S.E."/>
            <person name="Andersen M.R."/>
        </authorList>
    </citation>
    <scope>NUCLEOTIDE SEQUENCE [LARGE SCALE GENOMIC DNA]</scope>
    <source>
        <strain evidence="3 4">CBS 600.67</strain>
    </source>
</reference>
<dbReference type="PANTHER" id="PTHR36195">
    <property type="entry name" value="DOMAIN PROTEIN, PUTATIVE (AFU_ORTHOLOGUE AFUA_5G01990)-RELATED-RELATED"/>
    <property type="match status" value="1"/>
</dbReference>
<keyword evidence="2" id="KW-0732">Signal</keyword>
<sequence>MIFSKTLGAATFALVASALPQPAPSSTTSSAPSSSSSSSASNDGSGSVNIINNLNETVYLSGSSSTKTLNSGGGSYTENWQTTSDGSGISIKMSTTQGENSVLQFEYTNDGETLFWDLSCIDLDSNSAFVKAGFSATPDDSSCSAVTCAAGDTNCAEAYQESNDEDTNSCSSGAGFTVTLG</sequence>
<gene>
    <name evidence="3" type="ORF">BDW59DRAFT_147756</name>
</gene>
<evidence type="ECO:0000313" key="3">
    <source>
        <dbReference type="EMBL" id="KAL2824280.1"/>
    </source>
</evidence>
<organism evidence="3 4">
    <name type="scientific">Aspergillus cavernicola</name>
    <dbReference type="NCBI Taxonomy" id="176166"/>
    <lineage>
        <taxon>Eukaryota</taxon>
        <taxon>Fungi</taxon>
        <taxon>Dikarya</taxon>
        <taxon>Ascomycota</taxon>
        <taxon>Pezizomycotina</taxon>
        <taxon>Eurotiomycetes</taxon>
        <taxon>Eurotiomycetidae</taxon>
        <taxon>Eurotiales</taxon>
        <taxon>Aspergillaceae</taxon>
        <taxon>Aspergillus</taxon>
        <taxon>Aspergillus subgen. Nidulantes</taxon>
    </lineage>
</organism>
<dbReference type="Proteomes" id="UP001610335">
    <property type="component" value="Unassembled WGS sequence"/>
</dbReference>